<dbReference type="PROSITE" id="PS50883">
    <property type="entry name" value="EAL"/>
    <property type="match status" value="1"/>
</dbReference>
<dbReference type="InterPro" id="IPR001633">
    <property type="entry name" value="EAL_dom"/>
</dbReference>
<feature type="domain" description="GGDEF" evidence="3">
    <location>
        <begin position="484"/>
        <end position="625"/>
    </location>
</feature>
<reference evidence="4 5" key="1">
    <citation type="submission" date="2018-04" db="EMBL/GenBank/DDBJ databases">
        <title>Bordetella sp. HZ20 isolated from seawater.</title>
        <authorList>
            <person name="Sun C."/>
        </authorList>
    </citation>
    <scope>NUCLEOTIDE SEQUENCE [LARGE SCALE GENOMIC DNA]</scope>
    <source>
        <strain evidence="4 5">HZ20</strain>
    </source>
</reference>
<evidence type="ECO:0000313" key="4">
    <source>
        <dbReference type="EMBL" id="AWB34103.1"/>
    </source>
</evidence>
<evidence type="ECO:0000259" key="3">
    <source>
        <dbReference type="PROSITE" id="PS50887"/>
    </source>
</evidence>
<feature type="transmembrane region" description="Helical" evidence="1">
    <location>
        <begin position="87"/>
        <end position="103"/>
    </location>
</feature>
<accession>A0A2R4XK04</accession>
<evidence type="ECO:0000259" key="2">
    <source>
        <dbReference type="PROSITE" id="PS50883"/>
    </source>
</evidence>
<dbReference type="CDD" id="cd18773">
    <property type="entry name" value="PDC1_HK_sensor"/>
    <property type="match status" value="1"/>
</dbReference>
<evidence type="ECO:0000256" key="1">
    <source>
        <dbReference type="SAM" id="Phobius"/>
    </source>
</evidence>
<keyword evidence="1" id="KW-0472">Membrane</keyword>
<dbReference type="InterPro" id="IPR043128">
    <property type="entry name" value="Rev_trsase/Diguanyl_cyclase"/>
</dbReference>
<evidence type="ECO:0008006" key="6">
    <source>
        <dbReference type="Google" id="ProtNLM"/>
    </source>
</evidence>
<feature type="transmembrane region" description="Helical" evidence="1">
    <location>
        <begin position="115"/>
        <end position="134"/>
    </location>
</feature>
<dbReference type="PANTHER" id="PTHR33121">
    <property type="entry name" value="CYCLIC DI-GMP PHOSPHODIESTERASE PDEF"/>
    <property type="match status" value="1"/>
</dbReference>
<keyword evidence="1" id="KW-0812">Transmembrane</keyword>
<dbReference type="InterPro" id="IPR000160">
    <property type="entry name" value="GGDEF_dom"/>
</dbReference>
<dbReference type="SUPFAM" id="SSF55073">
    <property type="entry name" value="Nucleotide cyclase"/>
    <property type="match status" value="1"/>
</dbReference>
<dbReference type="Gene3D" id="3.30.70.270">
    <property type="match status" value="1"/>
</dbReference>
<proteinExistence type="predicted"/>
<dbReference type="AlphaFoldDB" id="A0A2R4XK04"/>
<dbReference type="SMART" id="SM00267">
    <property type="entry name" value="GGDEF"/>
    <property type="match status" value="1"/>
</dbReference>
<dbReference type="InterPro" id="IPR035919">
    <property type="entry name" value="EAL_sf"/>
</dbReference>
<dbReference type="PANTHER" id="PTHR33121:SF79">
    <property type="entry name" value="CYCLIC DI-GMP PHOSPHODIESTERASE PDED-RELATED"/>
    <property type="match status" value="1"/>
</dbReference>
<dbReference type="OrthoDB" id="9813903at2"/>
<dbReference type="CDD" id="cd01949">
    <property type="entry name" value="GGDEF"/>
    <property type="match status" value="1"/>
</dbReference>
<dbReference type="GO" id="GO:0071111">
    <property type="term" value="F:cyclic-guanylate-specific phosphodiesterase activity"/>
    <property type="evidence" value="ECO:0007669"/>
    <property type="project" value="InterPro"/>
</dbReference>
<dbReference type="Gene3D" id="3.20.20.450">
    <property type="entry name" value="EAL domain"/>
    <property type="match status" value="1"/>
</dbReference>
<organism evidence="4 5">
    <name type="scientific">Orrella marina</name>
    <dbReference type="NCBI Taxonomy" id="2163011"/>
    <lineage>
        <taxon>Bacteria</taxon>
        <taxon>Pseudomonadati</taxon>
        <taxon>Pseudomonadota</taxon>
        <taxon>Betaproteobacteria</taxon>
        <taxon>Burkholderiales</taxon>
        <taxon>Alcaligenaceae</taxon>
        <taxon>Orrella</taxon>
    </lineage>
</organism>
<feature type="transmembrane region" description="Helical" evidence="1">
    <location>
        <begin position="146"/>
        <end position="169"/>
    </location>
</feature>
<dbReference type="NCBIfam" id="TIGR00254">
    <property type="entry name" value="GGDEF"/>
    <property type="match status" value="1"/>
</dbReference>
<dbReference type="KEGG" id="boz:DBV39_10725"/>
<keyword evidence="5" id="KW-1185">Reference proteome</keyword>
<dbReference type="CDD" id="cd01948">
    <property type="entry name" value="EAL"/>
    <property type="match status" value="1"/>
</dbReference>
<keyword evidence="1" id="KW-1133">Transmembrane helix</keyword>
<feature type="transmembrane region" description="Helical" evidence="1">
    <location>
        <begin position="56"/>
        <end position="75"/>
    </location>
</feature>
<dbReference type="PROSITE" id="PS50887">
    <property type="entry name" value="GGDEF"/>
    <property type="match status" value="1"/>
</dbReference>
<dbReference type="EMBL" id="CP028901">
    <property type="protein sequence ID" value="AWB34103.1"/>
    <property type="molecule type" value="Genomic_DNA"/>
</dbReference>
<sequence length="897" mass="98419">MSQSPLALGPAISNPLQVILQKFLRLYLFVAIPAVFWIGVAGLLGALRLGRTADTGYVFMSPGVAGLLVCTAACLHRARSTRRHTRPWVLAAATLLLSAWLADHQVANWHGERDAFLGIALIVGGFAVLLASRFKPEQGGELTPTYGRASIALTLVGTFASVMGSYLMVERDLVQGQHYVQARAEFVGHTLKISFDQPIGSIQRMADRWKSMGGRSADKFVRQEFRSHIRDMPSIVRFSLIGEDGGVGTNVHVDTLGDDLESLLKSEMAFWAFLDSVHKSGEAGMSAPGLVPGKPQIAFVAAPLGNPDADWSGAVVATVDLTVLVEDAFTDEPPCCFVANGNNVPFFRSANTIGTPAVAIARDSFQFPRVFPFEVTFWKEKLPGEVGMSSYPVWVLVIGLLFTFFSNASQRLAQLALHRARLLQERALQDPLTGLPNRRKLRRMLQVAFNEMDSECDLAPAQTRHTRLQTHPQTQDSPGAVVDLRPSLVFIDMQGLRLINDSLGHELGDRLIVKVAARLKRLLDESYEQMGLAQPPLLARVDAGEFVVFLRKTNDEVLTILAEAIMNVLATPVSVDGHELTVSASIGISSAQGRLSDPMQLVREADLALLAAKQRGTRAWAQYNEAMGAQAALRMELAHRLKSALVEGELSMVYQPLIDVRSGQIKGMEALVRWKHPEYGFISPAQFIPMAEESGQIVELTNWTLWQACSVSPGMRADGGSAIVPVAVNISPVYFQRDDFVDQIRHVLKKTGVDPDQLQIEITEGVLLKEQQQAVTKLTELRRMGVVISLDDFGTGYSSLSYLKNLPIDKVKLDRSFVVDVTTSEADAELVRGVIEIVHNLNMVVVIEGVETAEQASLLSLLGSDLFQGYLFSRPLTACDMQALIRNCCDFRQVFDH</sequence>
<dbReference type="RefSeq" id="WP_108621519.1">
    <property type="nucleotide sequence ID" value="NZ_CP028901.1"/>
</dbReference>
<dbReference type="Pfam" id="PF00563">
    <property type="entry name" value="EAL"/>
    <property type="match status" value="1"/>
</dbReference>
<dbReference type="SMART" id="SM00052">
    <property type="entry name" value="EAL"/>
    <property type="match status" value="1"/>
</dbReference>
<dbReference type="SUPFAM" id="SSF141868">
    <property type="entry name" value="EAL domain-like"/>
    <property type="match status" value="1"/>
</dbReference>
<protein>
    <recommendedName>
        <fullName evidence="6">Diguanylate cyclase/phosphodiesterase</fullName>
    </recommendedName>
</protein>
<dbReference type="InterPro" id="IPR050706">
    <property type="entry name" value="Cyclic-di-GMP_PDE-like"/>
</dbReference>
<evidence type="ECO:0000313" key="5">
    <source>
        <dbReference type="Proteomes" id="UP000244571"/>
    </source>
</evidence>
<gene>
    <name evidence="4" type="ORF">DBV39_10725</name>
</gene>
<dbReference type="Proteomes" id="UP000244571">
    <property type="component" value="Chromosome"/>
</dbReference>
<name>A0A2R4XK04_9BURK</name>
<dbReference type="Pfam" id="PF00990">
    <property type="entry name" value="GGDEF"/>
    <property type="match status" value="1"/>
</dbReference>
<feature type="transmembrane region" description="Helical" evidence="1">
    <location>
        <begin position="26"/>
        <end position="50"/>
    </location>
</feature>
<feature type="domain" description="EAL" evidence="2">
    <location>
        <begin position="634"/>
        <end position="889"/>
    </location>
</feature>
<dbReference type="InterPro" id="IPR029787">
    <property type="entry name" value="Nucleotide_cyclase"/>
</dbReference>